<dbReference type="KEGG" id="egt:105969417"/>
<dbReference type="SUPFAM" id="SSF57889">
    <property type="entry name" value="Cysteine-rich domain"/>
    <property type="match status" value="2"/>
</dbReference>
<evidence type="ECO:0000313" key="8">
    <source>
        <dbReference type="Proteomes" id="UP000030748"/>
    </source>
</evidence>
<dbReference type="InterPro" id="IPR001965">
    <property type="entry name" value="Znf_PHD"/>
</dbReference>
<dbReference type="InterPro" id="IPR046349">
    <property type="entry name" value="C1-like_sf"/>
</dbReference>
<sequence>MENTASHFSHPHPMNLIVCKQTVKLHLPCSACNLNISGTIYCCQICKDYFLHKSCFEMPERITHPFHKQHALALITEPAYGDPRFRCDACGERGKGFSYSCKPCGINLHMSCATMPLLVTNASHGTHKLVLTFESPYAESKFTCDICRRIGSRQWLYRCGSCRFDAHLKCAAAVGDFPVVRRLPSQSSRECRNIEAVQQMIIKNSKVIAQAILSEGSGGSGENRGFHMLLELISALNDSGTSCGVGGGQDSLPTVMAGDGGGREYSQAVTRDRGGGSLPKKLTHPIDKRHALTLLAKPAYGKARFRCDACRESGYGYSYHCRLCGIDLHVSCAMLPLSVTHDSHVHTLYLIFESPYSNNKFPCDVCMRRGSKQWLYRCKPCGFNAHLNCAAGDIVPRVHNQSRSNEPMKRPQEAEMAHGVSGGGDGEEDYQQLLLGDGNDTDFLSGFLG</sequence>
<dbReference type="SMART" id="SM00249">
    <property type="entry name" value="PHD"/>
    <property type="match status" value="2"/>
</dbReference>
<evidence type="ECO:0000313" key="7">
    <source>
        <dbReference type="EMBL" id="EYU27125.1"/>
    </source>
</evidence>
<feature type="region of interest" description="Disordered" evidence="5">
    <location>
        <begin position="400"/>
        <end position="432"/>
    </location>
</feature>
<keyword evidence="8" id="KW-1185">Reference proteome</keyword>
<evidence type="ECO:0000259" key="6">
    <source>
        <dbReference type="SMART" id="SM00249"/>
    </source>
</evidence>
<dbReference type="PANTHER" id="PTHR46288">
    <property type="entry name" value="PHORBOL-ESTER/DAG-TYPE DOMAIN-CONTAINING PROTEIN"/>
    <property type="match status" value="1"/>
</dbReference>
<organism evidence="7 8">
    <name type="scientific">Erythranthe guttata</name>
    <name type="common">Yellow monkey flower</name>
    <name type="synonym">Mimulus guttatus</name>
    <dbReference type="NCBI Taxonomy" id="4155"/>
    <lineage>
        <taxon>Eukaryota</taxon>
        <taxon>Viridiplantae</taxon>
        <taxon>Streptophyta</taxon>
        <taxon>Embryophyta</taxon>
        <taxon>Tracheophyta</taxon>
        <taxon>Spermatophyta</taxon>
        <taxon>Magnoliopsida</taxon>
        <taxon>eudicotyledons</taxon>
        <taxon>Gunneridae</taxon>
        <taxon>Pentapetalae</taxon>
        <taxon>asterids</taxon>
        <taxon>lamiids</taxon>
        <taxon>Lamiales</taxon>
        <taxon>Phrymaceae</taxon>
        <taxon>Erythranthe</taxon>
    </lineage>
</organism>
<dbReference type="eggNOG" id="ENOG502S0HB">
    <property type="taxonomic scope" value="Eukaryota"/>
</dbReference>
<accession>A0A022QKV6</accession>
<evidence type="ECO:0000256" key="2">
    <source>
        <dbReference type="ARBA" id="ARBA00022737"/>
    </source>
</evidence>
<dbReference type="OMA" id="VCMSGED"/>
<gene>
    <name evidence="7" type="ORF">MIMGU_mgv1a018137mg</name>
</gene>
<dbReference type="InterPro" id="IPR004146">
    <property type="entry name" value="DC1"/>
</dbReference>
<dbReference type="OrthoDB" id="1166131at2759"/>
<proteinExistence type="predicted"/>
<keyword evidence="2" id="KW-0677">Repeat</keyword>
<keyword evidence="1" id="KW-0479">Metal-binding</keyword>
<evidence type="ECO:0000256" key="1">
    <source>
        <dbReference type="ARBA" id="ARBA00022723"/>
    </source>
</evidence>
<dbReference type="Pfam" id="PF03107">
    <property type="entry name" value="C1_2"/>
    <property type="match status" value="5"/>
</dbReference>
<protein>
    <recommendedName>
        <fullName evidence="6">Zinc finger PHD-type domain-containing protein</fullName>
    </recommendedName>
</protein>
<dbReference type="GO" id="GO:0008270">
    <property type="term" value="F:zinc ion binding"/>
    <property type="evidence" value="ECO:0007669"/>
    <property type="project" value="UniProtKB-KW"/>
</dbReference>
<reference evidence="7 8" key="1">
    <citation type="journal article" date="2013" name="Proc. Natl. Acad. Sci. U.S.A.">
        <title>Fine-scale variation in meiotic recombination in Mimulus inferred from population shotgun sequencing.</title>
        <authorList>
            <person name="Hellsten U."/>
            <person name="Wright K.M."/>
            <person name="Jenkins J."/>
            <person name="Shu S."/>
            <person name="Yuan Y."/>
            <person name="Wessler S.R."/>
            <person name="Schmutz J."/>
            <person name="Willis J.H."/>
            <person name="Rokhsar D.S."/>
        </authorList>
    </citation>
    <scope>NUCLEOTIDE SEQUENCE [LARGE SCALE GENOMIC DNA]</scope>
    <source>
        <strain evidence="8">cv. DUN x IM62</strain>
    </source>
</reference>
<feature type="domain" description="Zinc finger PHD-type" evidence="6">
    <location>
        <begin position="306"/>
        <end position="367"/>
    </location>
</feature>
<feature type="domain" description="Zinc finger PHD-type" evidence="6">
    <location>
        <begin position="86"/>
        <end position="148"/>
    </location>
</feature>
<dbReference type="PANTHER" id="PTHR46288:SF13">
    <property type="entry name" value="DC1 DOMAIN CONTAINING PROTEIN"/>
    <property type="match status" value="1"/>
</dbReference>
<dbReference type="AlphaFoldDB" id="A0A022QKV6"/>
<evidence type="ECO:0000256" key="4">
    <source>
        <dbReference type="ARBA" id="ARBA00022833"/>
    </source>
</evidence>
<feature type="compositionally biased region" description="Basic and acidic residues" evidence="5">
    <location>
        <begin position="406"/>
        <end position="416"/>
    </location>
</feature>
<keyword evidence="3" id="KW-0863">Zinc-finger</keyword>
<keyword evidence="4" id="KW-0862">Zinc</keyword>
<evidence type="ECO:0000256" key="3">
    <source>
        <dbReference type="ARBA" id="ARBA00022771"/>
    </source>
</evidence>
<name>A0A022QKV6_ERYGU</name>
<evidence type="ECO:0000256" key="5">
    <source>
        <dbReference type="SAM" id="MobiDB-lite"/>
    </source>
</evidence>
<dbReference type="Proteomes" id="UP000030748">
    <property type="component" value="Unassembled WGS sequence"/>
</dbReference>
<dbReference type="EMBL" id="KI631506">
    <property type="protein sequence ID" value="EYU27125.1"/>
    <property type="molecule type" value="Genomic_DNA"/>
</dbReference>